<feature type="compositionally biased region" description="Gly residues" evidence="8">
    <location>
        <begin position="154"/>
        <end position="164"/>
    </location>
</feature>
<dbReference type="InterPro" id="IPR018807">
    <property type="entry name" value="YJL171C/Tos1_N"/>
</dbReference>
<dbReference type="Pfam" id="PF10287">
    <property type="entry name" value="YJL171C_Tos1_C"/>
    <property type="match status" value="1"/>
</dbReference>
<comment type="similarity">
    <text evidence="2">Belongs to the PGA52 family.</text>
</comment>
<feature type="chain" id="PRO_5018043356" description="glucan endo-1,3-beta-D-glucosidase" evidence="9">
    <location>
        <begin position="22"/>
        <end position="436"/>
    </location>
</feature>
<dbReference type="PANTHER" id="PTHR31737:SF2">
    <property type="entry name" value="PROTEIN TOS1"/>
    <property type="match status" value="1"/>
</dbReference>
<reference evidence="12 13" key="1">
    <citation type="journal article" date="2018" name="Nat. Ecol. Evol.">
        <title>Pezizomycetes genomes reveal the molecular basis of ectomycorrhizal truffle lifestyle.</title>
        <authorList>
            <person name="Murat C."/>
            <person name="Payen T."/>
            <person name="Noel B."/>
            <person name="Kuo A."/>
            <person name="Morin E."/>
            <person name="Chen J."/>
            <person name="Kohler A."/>
            <person name="Krizsan K."/>
            <person name="Balestrini R."/>
            <person name="Da Silva C."/>
            <person name="Montanini B."/>
            <person name="Hainaut M."/>
            <person name="Levati E."/>
            <person name="Barry K.W."/>
            <person name="Belfiori B."/>
            <person name="Cichocki N."/>
            <person name="Clum A."/>
            <person name="Dockter R.B."/>
            <person name="Fauchery L."/>
            <person name="Guy J."/>
            <person name="Iotti M."/>
            <person name="Le Tacon F."/>
            <person name="Lindquist E.A."/>
            <person name="Lipzen A."/>
            <person name="Malagnac F."/>
            <person name="Mello A."/>
            <person name="Molinier V."/>
            <person name="Miyauchi S."/>
            <person name="Poulain J."/>
            <person name="Riccioni C."/>
            <person name="Rubini A."/>
            <person name="Sitrit Y."/>
            <person name="Splivallo R."/>
            <person name="Traeger S."/>
            <person name="Wang M."/>
            <person name="Zifcakova L."/>
            <person name="Wipf D."/>
            <person name="Zambonelli A."/>
            <person name="Paolocci F."/>
            <person name="Nowrousian M."/>
            <person name="Ottonello S."/>
            <person name="Baldrian P."/>
            <person name="Spatafora J.W."/>
            <person name="Henrissat B."/>
            <person name="Nagy L.G."/>
            <person name="Aury J.M."/>
            <person name="Wincker P."/>
            <person name="Grigoriev I.V."/>
            <person name="Bonfante P."/>
            <person name="Martin F.M."/>
        </authorList>
    </citation>
    <scope>NUCLEOTIDE SEQUENCE [LARGE SCALE GENOMIC DNA]</scope>
    <source>
        <strain evidence="12 13">RN42</strain>
    </source>
</reference>
<keyword evidence="13" id="KW-1185">Reference proteome</keyword>
<organism evidence="12 13">
    <name type="scientific">Ascobolus immersus RN42</name>
    <dbReference type="NCBI Taxonomy" id="1160509"/>
    <lineage>
        <taxon>Eukaryota</taxon>
        <taxon>Fungi</taxon>
        <taxon>Dikarya</taxon>
        <taxon>Ascomycota</taxon>
        <taxon>Pezizomycotina</taxon>
        <taxon>Pezizomycetes</taxon>
        <taxon>Pezizales</taxon>
        <taxon>Ascobolaceae</taxon>
        <taxon>Ascobolus</taxon>
    </lineage>
</organism>
<evidence type="ECO:0000313" key="13">
    <source>
        <dbReference type="Proteomes" id="UP000275078"/>
    </source>
</evidence>
<evidence type="ECO:0000256" key="8">
    <source>
        <dbReference type="SAM" id="MobiDB-lite"/>
    </source>
</evidence>
<dbReference type="EMBL" id="ML119645">
    <property type="protein sequence ID" value="RPA87979.1"/>
    <property type="molecule type" value="Genomic_DNA"/>
</dbReference>
<comment type="catalytic activity">
    <reaction evidence="1">
        <text>Hydrolysis of (1-&gt;3)-beta-D-glucosidic linkages in (1-&gt;3)-beta-D-glucans.</text>
        <dbReference type="EC" id="3.2.1.39"/>
    </reaction>
</comment>
<feature type="signal peptide" evidence="9">
    <location>
        <begin position="1"/>
        <end position="21"/>
    </location>
</feature>
<evidence type="ECO:0000256" key="1">
    <source>
        <dbReference type="ARBA" id="ARBA00000382"/>
    </source>
</evidence>
<dbReference type="GO" id="GO:0009277">
    <property type="term" value="C:fungal-type cell wall"/>
    <property type="evidence" value="ECO:0007669"/>
    <property type="project" value="TreeGrafter"/>
</dbReference>
<dbReference type="InterPro" id="IPR018805">
    <property type="entry name" value="YJL171C/Tos1_C"/>
</dbReference>
<evidence type="ECO:0000256" key="9">
    <source>
        <dbReference type="SAM" id="SignalP"/>
    </source>
</evidence>
<name>A0A3N4IPW7_ASCIM</name>
<keyword evidence="5" id="KW-0378">Hydrolase</keyword>
<dbReference type="EC" id="3.2.1.39" evidence="3"/>
<feature type="region of interest" description="Disordered" evidence="8">
    <location>
        <begin position="135"/>
        <end position="188"/>
    </location>
</feature>
<dbReference type="GO" id="GO:0042973">
    <property type="term" value="F:glucan endo-1,3-beta-D-glucosidase activity"/>
    <property type="evidence" value="ECO:0007669"/>
    <property type="project" value="UniProtKB-EC"/>
</dbReference>
<evidence type="ECO:0000256" key="6">
    <source>
        <dbReference type="ARBA" id="ARBA00023295"/>
    </source>
</evidence>
<dbReference type="AlphaFoldDB" id="A0A3N4IPW7"/>
<sequence length="436" mass="46000">MTNFAKLAGFVMLAVAGTASATCTNIIDSIPYCDDVSTIIYDNVGFSGTYQAVSFMDSDTCECKFTPKSFGGGLAPLDQELSMHFRGPIVIKKIAVYQPGGAPQKRHEHLKRHQHHAKRHAAATTTVTVTSTVTKIWEEEETGVPTPDDDFKGKGGNSGTGSGSDGSSSAPVVSKPKQKMPSQGTSGSFVRVGYWSDDGESNGLTFMNHRGGQGSGIFDKCWGNSISYADKSLQKGSAKPQIPDSISLSSNEEFIVMSDAPCSEGSGCGYHLPGIPAYHGFGGKNKIFAFEFSMPRGEAGGFNGNMPAIWLLNADIPKTAQYGACSCWDTGCGELDVFEVLSGNHDAVKTHYHSKQGANGGKYGGGGSPDYFKRPFDKTVKMVVEFDGNKAVAVSIVDDDVEFGPATNGFGGIKRGGFGIMAAGTSKKASVFSVPS</sequence>
<feature type="domain" description="Cell wall protein YJL171C/Tos1 N-terminal" evidence="11">
    <location>
        <begin position="38"/>
        <end position="99"/>
    </location>
</feature>
<dbReference type="Pfam" id="PF10290">
    <property type="entry name" value="YJL171C_Tos1_N"/>
    <property type="match status" value="1"/>
</dbReference>
<evidence type="ECO:0000259" key="11">
    <source>
        <dbReference type="Pfam" id="PF10290"/>
    </source>
</evidence>
<evidence type="ECO:0000256" key="4">
    <source>
        <dbReference type="ARBA" id="ARBA00022729"/>
    </source>
</evidence>
<keyword evidence="6" id="KW-0326">Glycosidase</keyword>
<dbReference type="InterPro" id="IPR013320">
    <property type="entry name" value="ConA-like_dom_sf"/>
</dbReference>
<dbReference type="Gene3D" id="2.60.120.200">
    <property type="match status" value="1"/>
</dbReference>
<evidence type="ECO:0000256" key="7">
    <source>
        <dbReference type="ARBA" id="ARBA00023316"/>
    </source>
</evidence>
<evidence type="ECO:0000256" key="2">
    <source>
        <dbReference type="ARBA" id="ARBA00006055"/>
    </source>
</evidence>
<dbReference type="Proteomes" id="UP000275078">
    <property type="component" value="Unassembled WGS sequence"/>
</dbReference>
<dbReference type="SUPFAM" id="SSF49899">
    <property type="entry name" value="Concanavalin A-like lectins/glucanases"/>
    <property type="match status" value="1"/>
</dbReference>
<gene>
    <name evidence="12" type="ORF">BJ508DRAFT_409906</name>
</gene>
<protein>
    <recommendedName>
        <fullName evidence="3">glucan endo-1,3-beta-D-glucosidase</fullName>
        <ecNumber evidence="3">3.2.1.39</ecNumber>
    </recommendedName>
</protein>
<dbReference type="PANTHER" id="PTHR31737">
    <property type="entry name" value="PROTEIN TOS1"/>
    <property type="match status" value="1"/>
</dbReference>
<dbReference type="GO" id="GO:0071555">
    <property type="term" value="P:cell wall organization"/>
    <property type="evidence" value="ECO:0007669"/>
    <property type="project" value="UniProtKB-KW"/>
</dbReference>
<evidence type="ECO:0000256" key="5">
    <source>
        <dbReference type="ARBA" id="ARBA00022801"/>
    </source>
</evidence>
<evidence type="ECO:0000259" key="10">
    <source>
        <dbReference type="Pfam" id="PF10287"/>
    </source>
</evidence>
<evidence type="ECO:0000313" key="12">
    <source>
        <dbReference type="EMBL" id="RPA87979.1"/>
    </source>
</evidence>
<dbReference type="STRING" id="1160509.A0A3N4IPW7"/>
<keyword evidence="4 9" id="KW-0732">Signal</keyword>
<accession>A0A3N4IPW7</accession>
<feature type="domain" description="Cell wall protein YJL171C/Tos1 C-terminal" evidence="10">
    <location>
        <begin position="188"/>
        <end position="404"/>
    </location>
</feature>
<keyword evidence="7" id="KW-0961">Cell wall biogenesis/degradation</keyword>
<evidence type="ECO:0000256" key="3">
    <source>
        <dbReference type="ARBA" id="ARBA00012780"/>
    </source>
</evidence>
<proteinExistence type="inferred from homology"/>
<dbReference type="OrthoDB" id="118256at2759"/>